<dbReference type="Proteomes" id="UP001230504">
    <property type="component" value="Unassembled WGS sequence"/>
</dbReference>
<name>A0AAD8PT08_9PEZI</name>
<proteinExistence type="predicted"/>
<gene>
    <name evidence="1" type="ORF">LY79DRAFT_672456</name>
</gene>
<dbReference type="RefSeq" id="XP_060410677.1">
    <property type="nucleotide sequence ID" value="XM_060564063.1"/>
</dbReference>
<evidence type="ECO:0000313" key="2">
    <source>
        <dbReference type="Proteomes" id="UP001230504"/>
    </source>
</evidence>
<dbReference type="EMBL" id="JAHLJV010000065">
    <property type="protein sequence ID" value="KAK1579554.1"/>
    <property type="molecule type" value="Genomic_DNA"/>
</dbReference>
<sequence length="228" mass="25923">MSRAAFPRMPEGYQDKERSQLVFTHLLSQRYVLSNPVEDLISLSEYTASIIAGYNAKIRSSFGKQEVHENEMWRFTSCLKKLAGAPVNSPMHQLTEEELMGAFLSCFDLNSKQYGPSALETIYLQNGKRLGVLAAAAEADIILSDGDIESETMRVKSERTIGDVEFLESLLRRPSEYKAEFGLRKLATDPEINHIPFDFWDLVRHVLGYEDGSVSPAEFFAREERMER</sequence>
<organism evidence="1 2">
    <name type="scientific">Colletotrichum navitas</name>
    <dbReference type="NCBI Taxonomy" id="681940"/>
    <lineage>
        <taxon>Eukaryota</taxon>
        <taxon>Fungi</taxon>
        <taxon>Dikarya</taxon>
        <taxon>Ascomycota</taxon>
        <taxon>Pezizomycotina</taxon>
        <taxon>Sordariomycetes</taxon>
        <taxon>Hypocreomycetidae</taxon>
        <taxon>Glomerellales</taxon>
        <taxon>Glomerellaceae</taxon>
        <taxon>Colletotrichum</taxon>
        <taxon>Colletotrichum graminicola species complex</taxon>
    </lineage>
</organism>
<evidence type="ECO:0000313" key="1">
    <source>
        <dbReference type="EMBL" id="KAK1579554.1"/>
    </source>
</evidence>
<dbReference type="AlphaFoldDB" id="A0AAD8PT08"/>
<accession>A0AAD8PT08</accession>
<reference evidence="1" key="1">
    <citation type="submission" date="2021-06" db="EMBL/GenBank/DDBJ databases">
        <title>Comparative genomics, transcriptomics and evolutionary studies reveal genomic signatures of adaptation to plant cell wall in hemibiotrophic fungi.</title>
        <authorList>
            <consortium name="DOE Joint Genome Institute"/>
            <person name="Baroncelli R."/>
            <person name="Diaz J.F."/>
            <person name="Benocci T."/>
            <person name="Peng M."/>
            <person name="Battaglia E."/>
            <person name="Haridas S."/>
            <person name="Andreopoulos W."/>
            <person name="Labutti K."/>
            <person name="Pangilinan J."/>
            <person name="Floch G.L."/>
            <person name="Makela M.R."/>
            <person name="Henrissat B."/>
            <person name="Grigoriev I.V."/>
            <person name="Crouch J.A."/>
            <person name="De Vries R.P."/>
            <person name="Sukno S.A."/>
            <person name="Thon M.R."/>
        </authorList>
    </citation>
    <scope>NUCLEOTIDE SEQUENCE</scope>
    <source>
        <strain evidence="1">CBS 125086</strain>
    </source>
</reference>
<comment type="caution">
    <text evidence="1">The sequence shown here is derived from an EMBL/GenBank/DDBJ whole genome shotgun (WGS) entry which is preliminary data.</text>
</comment>
<keyword evidence="2" id="KW-1185">Reference proteome</keyword>
<protein>
    <submittedName>
        <fullName evidence="1">Uncharacterized protein</fullName>
    </submittedName>
</protein>
<dbReference type="GeneID" id="85448303"/>